<keyword evidence="5" id="KW-0539">Nucleus</keyword>
<feature type="region of interest" description="Disordered" evidence="6">
    <location>
        <begin position="213"/>
        <end position="298"/>
    </location>
</feature>
<dbReference type="GO" id="GO:0005634">
    <property type="term" value="C:nucleus"/>
    <property type="evidence" value="ECO:0007669"/>
    <property type="project" value="UniProtKB-SubCell"/>
</dbReference>
<evidence type="ECO:0000256" key="1">
    <source>
        <dbReference type="ARBA" id="ARBA00004123"/>
    </source>
</evidence>
<dbReference type="GO" id="GO:0008270">
    <property type="term" value="F:zinc ion binding"/>
    <property type="evidence" value="ECO:0007669"/>
    <property type="project" value="UniProtKB-KW"/>
</dbReference>
<dbReference type="PANTHER" id="PTHR12420:SF4">
    <property type="entry name" value="PHD FINGER PROTEIN 11"/>
    <property type="match status" value="1"/>
</dbReference>
<dbReference type="PROSITE" id="PS51805">
    <property type="entry name" value="EPHD"/>
    <property type="match status" value="1"/>
</dbReference>
<dbReference type="AlphaFoldDB" id="A0AAV1NLF2"/>
<dbReference type="Pfam" id="PF13771">
    <property type="entry name" value="zf-HC5HC2H"/>
    <property type="match status" value="1"/>
</dbReference>
<dbReference type="EMBL" id="CAWUFR010000038">
    <property type="protein sequence ID" value="CAK6959194.1"/>
    <property type="molecule type" value="Genomic_DNA"/>
</dbReference>
<dbReference type="Proteomes" id="UP001314229">
    <property type="component" value="Unassembled WGS sequence"/>
</dbReference>
<organism evidence="8 9">
    <name type="scientific">Scomber scombrus</name>
    <name type="common">Atlantic mackerel</name>
    <name type="synonym">Scomber vernalis</name>
    <dbReference type="NCBI Taxonomy" id="13677"/>
    <lineage>
        <taxon>Eukaryota</taxon>
        <taxon>Metazoa</taxon>
        <taxon>Chordata</taxon>
        <taxon>Craniata</taxon>
        <taxon>Vertebrata</taxon>
        <taxon>Euteleostomi</taxon>
        <taxon>Actinopterygii</taxon>
        <taxon>Neopterygii</taxon>
        <taxon>Teleostei</taxon>
        <taxon>Neoteleostei</taxon>
        <taxon>Acanthomorphata</taxon>
        <taxon>Pelagiaria</taxon>
        <taxon>Scombriformes</taxon>
        <taxon>Scombridae</taxon>
        <taxon>Scomber</taxon>
    </lineage>
</organism>
<dbReference type="InterPro" id="IPR051188">
    <property type="entry name" value="PHD-type_Zinc_Finger"/>
</dbReference>
<feature type="compositionally biased region" description="Low complexity" evidence="6">
    <location>
        <begin position="278"/>
        <end position="295"/>
    </location>
</feature>
<feature type="compositionally biased region" description="Basic and acidic residues" evidence="6">
    <location>
        <begin position="165"/>
        <end position="187"/>
    </location>
</feature>
<keyword evidence="3" id="KW-0863">Zinc-finger</keyword>
<evidence type="ECO:0000256" key="5">
    <source>
        <dbReference type="ARBA" id="ARBA00023242"/>
    </source>
</evidence>
<proteinExistence type="predicted"/>
<feature type="domain" description="PHD-type" evidence="7">
    <location>
        <begin position="9"/>
        <end position="127"/>
    </location>
</feature>
<feature type="compositionally biased region" description="Low complexity" evidence="6">
    <location>
        <begin position="141"/>
        <end position="159"/>
    </location>
</feature>
<name>A0AAV1NLF2_SCOSC</name>
<evidence type="ECO:0000313" key="9">
    <source>
        <dbReference type="Proteomes" id="UP001314229"/>
    </source>
</evidence>
<accession>A0AAV1NLF2</accession>
<dbReference type="Gene3D" id="3.30.40.10">
    <property type="entry name" value="Zinc/RING finger domain, C3HC4 (zinc finger)"/>
    <property type="match status" value="1"/>
</dbReference>
<feature type="compositionally biased region" description="Basic and acidic residues" evidence="6">
    <location>
        <begin position="245"/>
        <end position="263"/>
    </location>
</feature>
<keyword evidence="2" id="KW-0479">Metal-binding</keyword>
<feature type="compositionally biased region" description="Polar residues" evidence="6">
    <location>
        <begin position="232"/>
        <end position="244"/>
    </location>
</feature>
<feature type="compositionally biased region" description="Polar residues" evidence="6">
    <location>
        <begin position="188"/>
        <end position="199"/>
    </location>
</feature>
<sequence>MVEMGNDRKVICILCERSEETKISGALSTKDYITAHQNCLLFSSGIYCQNSPQFDDLFGFSVDDVMDEVKRGSKLVCYQCKKKGATAGCEVKRCKKSFHYPCAVQEGAHIIEDANEGKYGLNCNKHAPPSHKKNGYDDSVAAGPSACSSDSSSASSPVSSKRKLNINDKEEERPSKRKPEGWKRRLSDNSSDSVENEPNTDMAMFAPLESDLDENANSVPENQSIRKVAESENPTASGSGNQLMDESRNGHKDEDETFIHSDTESESLLPPVENGVKLHSTTSTPLSTASPAHPSVTPVNVGEAIKRTDEAAPSDPEPSMDSISFWRSCNTAGCTEAIFTDFIDGMKDISSRIQSGRASQEEYDLALNVMAASGKLEKLVAKQQKGLQKKQMELQKAAAAMEKVVSAVRR</sequence>
<gene>
    <name evidence="8" type="ORF">FSCOSCO3_A007691</name>
</gene>
<protein>
    <submittedName>
        <fullName evidence="8">Uncharacterized protein phf11 isoform X3</fullName>
    </submittedName>
</protein>
<evidence type="ECO:0000256" key="2">
    <source>
        <dbReference type="ARBA" id="ARBA00022723"/>
    </source>
</evidence>
<keyword evidence="9" id="KW-1185">Reference proteome</keyword>
<evidence type="ECO:0000256" key="3">
    <source>
        <dbReference type="ARBA" id="ARBA00022771"/>
    </source>
</evidence>
<reference evidence="8 9" key="1">
    <citation type="submission" date="2024-01" db="EMBL/GenBank/DDBJ databases">
        <authorList>
            <person name="Alioto T."/>
            <person name="Alioto T."/>
            <person name="Gomez Garrido J."/>
        </authorList>
    </citation>
    <scope>NUCLEOTIDE SEQUENCE [LARGE SCALE GENOMIC DNA]</scope>
</reference>
<feature type="compositionally biased region" description="Polar residues" evidence="6">
    <location>
        <begin position="215"/>
        <end position="225"/>
    </location>
</feature>
<evidence type="ECO:0000259" key="7">
    <source>
        <dbReference type="PROSITE" id="PS51805"/>
    </source>
</evidence>
<dbReference type="InterPro" id="IPR034732">
    <property type="entry name" value="EPHD"/>
</dbReference>
<dbReference type="InterPro" id="IPR013083">
    <property type="entry name" value="Znf_RING/FYVE/PHD"/>
</dbReference>
<evidence type="ECO:0000256" key="4">
    <source>
        <dbReference type="ARBA" id="ARBA00022833"/>
    </source>
</evidence>
<dbReference type="PANTHER" id="PTHR12420">
    <property type="entry name" value="PHD FINGER PROTEIN"/>
    <property type="match status" value="1"/>
</dbReference>
<comment type="subcellular location">
    <subcellularLocation>
        <location evidence="1">Nucleus</location>
    </subcellularLocation>
</comment>
<feature type="region of interest" description="Disordered" evidence="6">
    <location>
        <begin position="130"/>
        <end position="199"/>
    </location>
</feature>
<keyword evidence="4" id="KW-0862">Zinc</keyword>
<evidence type="ECO:0000256" key="6">
    <source>
        <dbReference type="SAM" id="MobiDB-lite"/>
    </source>
</evidence>
<comment type="caution">
    <text evidence="8">The sequence shown here is derived from an EMBL/GenBank/DDBJ whole genome shotgun (WGS) entry which is preliminary data.</text>
</comment>
<evidence type="ECO:0000313" key="8">
    <source>
        <dbReference type="EMBL" id="CAK6959194.1"/>
    </source>
</evidence>